<dbReference type="SUPFAM" id="SSF110738">
    <property type="entry name" value="Glycerate kinase I"/>
    <property type="match status" value="1"/>
</dbReference>
<dbReference type="GO" id="GO:0031388">
    <property type="term" value="P:organic acid phosphorylation"/>
    <property type="evidence" value="ECO:0007669"/>
    <property type="project" value="UniProtKB-UniRule"/>
</dbReference>
<dbReference type="InterPro" id="IPR036129">
    <property type="entry name" value="Glycerate_kinase_sf"/>
</dbReference>
<evidence type="ECO:0000313" key="5">
    <source>
        <dbReference type="EMBL" id="ARI76157.1"/>
    </source>
</evidence>
<evidence type="ECO:0000256" key="3">
    <source>
        <dbReference type="ARBA" id="ARBA00022777"/>
    </source>
</evidence>
<dbReference type="PIRSF" id="PIRSF006078">
    <property type="entry name" value="GlxK"/>
    <property type="match status" value="1"/>
</dbReference>
<name>A0A1W5ZSC9_9BACI</name>
<protein>
    <recommendedName>
        <fullName evidence="7">Glycerate kinase</fullName>
    </recommendedName>
</protein>
<accession>A0A1W5ZSC9</accession>
<evidence type="ECO:0008006" key="7">
    <source>
        <dbReference type="Google" id="ProtNLM"/>
    </source>
</evidence>
<dbReference type="PANTHER" id="PTHR21599">
    <property type="entry name" value="GLYCERATE KINASE"/>
    <property type="match status" value="1"/>
</dbReference>
<dbReference type="Gene3D" id="3.90.1510.10">
    <property type="entry name" value="Glycerate kinase, domain 2"/>
    <property type="match status" value="1"/>
</dbReference>
<dbReference type="KEGG" id="hmn:HM131_04600"/>
<dbReference type="GO" id="GO:0008887">
    <property type="term" value="F:glycerate kinase activity"/>
    <property type="evidence" value="ECO:0007669"/>
    <property type="project" value="UniProtKB-UniRule"/>
</dbReference>
<comment type="similarity">
    <text evidence="1 4">Belongs to the glycerate kinase type-1 family.</text>
</comment>
<dbReference type="PANTHER" id="PTHR21599:SF0">
    <property type="entry name" value="GLYCERATE KINASE"/>
    <property type="match status" value="1"/>
</dbReference>
<keyword evidence="6" id="KW-1185">Reference proteome</keyword>
<dbReference type="STRING" id="402384.HM131_04600"/>
<gene>
    <name evidence="5" type="ORF">HM131_04600</name>
</gene>
<dbReference type="InterPro" id="IPR018193">
    <property type="entry name" value="Glyc_kinase_flavodox-like_fold"/>
</dbReference>
<dbReference type="NCBIfam" id="TIGR00045">
    <property type="entry name" value="glycerate kinase"/>
    <property type="match status" value="1"/>
</dbReference>
<evidence type="ECO:0000313" key="6">
    <source>
        <dbReference type="Proteomes" id="UP000192527"/>
    </source>
</evidence>
<dbReference type="InterPro" id="IPR004381">
    <property type="entry name" value="Glycerate_kinase"/>
</dbReference>
<dbReference type="Proteomes" id="UP000192527">
    <property type="component" value="Chromosome"/>
</dbReference>
<keyword evidence="3 4" id="KW-0418">Kinase</keyword>
<sequence length="375" mass="39217">MKIVIAPDSFKGSLSASQVSEAMAEGVQCAHAEAHVVTVPMADGGEGSIEALKKWVSKEIPVKVNGPGGNVIDTSFVILPYNGKDAAFIECARSTGITLVPDEKRNPFALNSYGLGEQIRTAIEKGCRDLVVSLGGSATTDAGTGLLQALGFRFFDSSGQLLPYNRNILTEIDGMDDGEVMEELAECSITIASDVTNPFYGKNGAAYVYGPQKGATEQDVKQLDAGLERFSRVVQAATEKNLQEIQGAGAAGGLGGALAGVLGAEMKSGFDVIAELVGLENLVEDADLVLTGEGSLDTQSAHGKVPVSVGKIARNYDVPAVAMAGVVDVEGSYEGLTAVFSIQSGPCSLTEALDHSTAYNNIRHTTKQILNLWNK</sequence>
<evidence type="ECO:0000256" key="1">
    <source>
        <dbReference type="ARBA" id="ARBA00006284"/>
    </source>
</evidence>
<organism evidence="5 6">
    <name type="scientific">Halobacillus mangrovi</name>
    <dbReference type="NCBI Taxonomy" id="402384"/>
    <lineage>
        <taxon>Bacteria</taxon>
        <taxon>Bacillati</taxon>
        <taxon>Bacillota</taxon>
        <taxon>Bacilli</taxon>
        <taxon>Bacillales</taxon>
        <taxon>Bacillaceae</taxon>
        <taxon>Halobacillus</taxon>
    </lineage>
</organism>
<dbReference type="EMBL" id="CP020772">
    <property type="protein sequence ID" value="ARI76157.1"/>
    <property type="molecule type" value="Genomic_DNA"/>
</dbReference>
<dbReference type="InterPro" id="IPR018197">
    <property type="entry name" value="Glycerate_kinase_RE-like"/>
</dbReference>
<keyword evidence="2 4" id="KW-0808">Transferase</keyword>
<dbReference type="Pfam" id="PF02595">
    <property type="entry name" value="Gly_kinase"/>
    <property type="match status" value="1"/>
</dbReference>
<dbReference type="OrthoDB" id="9774290at2"/>
<proteinExistence type="inferred from homology"/>
<reference evidence="5 6" key="1">
    <citation type="submission" date="2017-04" db="EMBL/GenBank/DDBJ databases">
        <title>The whole genome sequencing and assembly of Halobacillus mangrovi strain.</title>
        <authorList>
            <person name="Lee S.-J."/>
            <person name="Park M.-K."/>
            <person name="Kim J.-Y."/>
            <person name="Lee Y.-J."/>
            <person name="Yi H."/>
            <person name="Bahn Y.-S."/>
            <person name="Kim J.F."/>
            <person name="Lee D.-W."/>
        </authorList>
    </citation>
    <scope>NUCLEOTIDE SEQUENCE [LARGE SCALE GENOMIC DNA]</scope>
    <source>
        <strain evidence="5 6">KTB 131</strain>
    </source>
</reference>
<dbReference type="Gene3D" id="3.40.50.10350">
    <property type="entry name" value="Glycerate kinase, domain 1"/>
    <property type="match status" value="1"/>
</dbReference>
<dbReference type="RefSeq" id="WP_085028414.1">
    <property type="nucleotide sequence ID" value="NZ_CP020772.1"/>
</dbReference>
<dbReference type="AlphaFoldDB" id="A0A1W5ZSC9"/>
<evidence type="ECO:0000256" key="4">
    <source>
        <dbReference type="PIRNR" id="PIRNR006078"/>
    </source>
</evidence>
<evidence type="ECO:0000256" key="2">
    <source>
        <dbReference type="ARBA" id="ARBA00022679"/>
    </source>
</evidence>